<name>A0A2C9L7H3_BIOGL</name>
<evidence type="ECO:0000256" key="1">
    <source>
        <dbReference type="SAM" id="MobiDB-lite"/>
    </source>
</evidence>
<dbReference type="VEuPathDB" id="VectorBase:BGLAX_041381"/>
<dbReference type="AlphaFoldDB" id="A0A2C9L7H3"/>
<dbReference type="EnsemblMetazoa" id="BGLB027873-RA">
    <property type="protein sequence ID" value="BGLB027873-PA"/>
    <property type="gene ID" value="BGLB027873"/>
</dbReference>
<feature type="compositionally biased region" description="Basic and acidic residues" evidence="1">
    <location>
        <begin position="162"/>
        <end position="179"/>
    </location>
</feature>
<protein>
    <submittedName>
        <fullName evidence="2">Uncharacterized protein</fullName>
    </submittedName>
</protein>
<dbReference type="KEGG" id="bgt:106062923"/>
<evidence type="ECO:0000313" key="2">
    <source>
        <dbReference type="EnsemblMetazoa" id="BGLB027873-PA"/>
    </source>
</evidence>
<organism evidence="2 3">
    <name type="scientific">Biomphalaria glabrata</name>
    <name type="common">Bloodfluke planorb</name>
    <name type="synonym">Freshwater snail</name>
    <dbReference type="NCBI Taxonomy" id="6526"/>
    <lineage>
        <taxon>Eukaryota</taxon>
        <taxon>Metazoa</taxon>
        <taxon>Spiralia</taxon>
        <taxon>Lophotrochozoa</taxon>
        <taxon>Mollusca</taxon>
        <taxon>Gastropoda</taxon>
        <taxon>Heterobranchia</taxon>
        <taxon>Euthyneura</taxon>
        <taxon>Panpulmonata</taxon>
        <taxon>Hygrophila</taxon>
        <taxon>Lymnaeoidea</taxon>
        <taxon>Planorbidae</taxon>
        <taxon>Biomphalaria</taxon>
    </lineage>
</organism>
<dbReference type="STRING" id="6526.A0A2C9L7H3"/>
<dbReference type="VEuPathDB" id="VectorBase:BGLB027873"/>
<gene>
    <name evidence="2" type="primary">106062923</name>
</gene>
<proteinExistence type="predicted"/>
<reference evidence="2" key="1">
    <citation type="submission" date="2020-05" db="UniProtKB">
        <authorList>
            <consortium name="EnsemblMetazoa"/>
        </authorList>
    </citation>
    <scope>IDENTIFICATION</scope>
    <source>
        <strain evidence="2">BB02</strain>
    </source>
</reference>
<sequence>MSRETLTSAYLKVDHSPQIKSYERRSSEPCQTSVQLSLQAFNNNKFNGRAWEEKKKISRTDDDIGRGKTWRRGSLDGFSFDQRRNSCGFKDPVLSRFAEELMKADTSVPELVIVGSHASSSSTGSRRSSVSAFRDSTLANLENELLNTSFTSGCSMSSRSQRHLDRSRSRDSRQGKSDSSDTEYWFPPPKFVGDEFQLEYNRQHSQDELQVSLRTFIQIR</sequence>
<evidence type="ECO:0000313" key="3">
    <source>
        <dbReference type="Proteomes" id="UP000076420"/>
    </source>
</evidence>
<dbReference type="Proteomes" id="UP000076420">
    <property type="component" value="Unassembled WGS sequence"/>
</dbReference>
<feature type="region of interest" description="Disordered" evidence="1">
    <location>
        <begin position="152"/>
        <end position="188"/>
    </location>
</feature>
<accession>A0A2C9L7H3</accession>